<dbReference type="Pfam" id="PF00356">
    <property type="entry name" value="LacI"/>
    <property type="match status" value="1"/>
</dbReference>
<name>A0ABV5ZNH2_9BACT</name>
<dbReference type="CDD" id="cd01392">
    <property type="entry name" value="HTH_LacI"/>
    <property type="match status" value="1"/>
</dbReference>
<dbReference type="InterPro" id="IPR028082">
    <property type="entry name" value="Peripla_BP_I"/>
</dbReference>
<evidence type="ECO:0000256" key="3">
    <source>
        <dbReference type="ARBA" id="ARBA00023163"/>
    </source>
</evidence>
<dbReference type="InterPro" id="IPR025997">
    <property type="entry name" value="SBP_2_dom"/>
</dbReference>
<sequence length="356" mass="40174">MKKYKISDIAAMAEVSVGTVDRVLHERGEVSPETRKRIEAVLERIHYVKRIHSKSVSCHKTVRLLVIIPQYHKGDYWDRVREGIERAMTHFVQCTFQTTYLTYNQFDINSCKNTFRTAASYKKDAVIIGPTFSDETFIFASQLSLQRVKYIFVDALVRNAEPLTAFVPDNVQCGKAQARLLTAIMDHSKKVLLLQSKRVGDDTSIASFERQRGFISYLAENAPDIEYVYGVYDCKPSRNTLDELDGLFTAYPVGAVAVFNSQAHLLVHQLKTLGRLAVPVCGYGTNARNVQLLKDGSISFLIEEHPEYQGYMAVKAIADNLMSGSSPRPVNYAPIDIMLKETVDYFLHSDPTVSLK</sequence>
<evidence type="ECO:0000313" key="5">
    <source>
        <dbReference type="EMBL" id="MFB9897801.1"/>
    </source>
</evidence>
<dbReference type="PROSITE" id="PS00356">
    <property type="entry name" value="HTH_LACI_1"/>
    <property type="match status" value="1"/>
</dbReference>
<dbReference type="Pfam" id="PF13407">
    <property type="entry name" value="Peripla_BP_4"/>
    <property type="match status" value="1"/>
</dbReference>
<evidence type="ECO:0000256" key="2">
    <source>
        <dbReference type="ARBA" id="ARBA00023125"/>
    </source>
</evidence>
<dbReference type="InterPro" id="IPR000843">
    <property type="entry name" value="HTH_LacI"/>
</dbReference>
<dbReference type="SUPFAM" id="SSF47413">
    <property type="entry name" value="lambda repressor-like DNA-binding domains"/>
    <property type="match status" value="1"/>
</dbReference>
<proteinExistence type="predicted"/>
<dbReference type="RefSeq" id="WP_027951537.1">
    <property type="nucleotide sequence ID" value="NZ_JADU01000001.1"/>
</dbReference>
<keyword evidence="6" id="KW-1185">Reference proteome</keyword>
<protein>
    <submittedName>
        <fullName evidence="5">Substrate-binding domain-containing protein</fullName>
    </submittedName>
</protein>
<evidence type="ECO:0000313" key="6">
    <source>
        <dbReference type="Proteomes" id="UP001589688"/>
    </source>
</evidence>
<dbReference type="SUPFAM" id="SSF53822">
    <property type="entry name" value="Periplasmic binding protein-like I"/>
    <property type="match status" value="1"/>
</dbReference>
<gene>
    <name evidence="5" type="ORF">ACFFK8_08350</name>
</gene>
<dbReference type="PROSITE" id="PS50932">
    <property type="entry name" value="HTH_LACI_2"/>
    <property type="match status" value="1"/>
</dbReference>
<dbReference type="PANTHER" id="PTHR30146:SF144">
    <property type="entry name" value="LACI-FAMILY TRANSCRIPTION REGULATOR"/>
    <property type="match status" value="1"/>
</dbReference>
<dbReference type="Proteomes" id="UP001589688">
    <property type="component" value="Unassembled WGS sequence"/>
</dbReference>
<keyword evidence="1" id="KW-0805">Transcription regulation</keyword>
<dbReference type="EMBL" id="JBHLZF010000002">
    <property type="protein sequence ID" value="MFB9897801.1"/>
    <property type="molecule type" value="Genomic_DNA"/>
</dbReference>
<dbReference type="SMART" id="SM00354">
    <property type="entry name" value="HTH_LACI"/>
    <property type="match status" value="1"/>
</dbReference>
<accession>A0ABV5ZNH2</accession>
<dbReference type="Gene3D" id="3.40.50.2300">
    <property type="match status" value="2"/>
</dbReference>
<feature type="domain" description="HTH lacI-type" evidence="4">
    <location>
        <begin position="4"/>
        <end position="58"/>
    </location>
</feature>
<dbReference type="PANTHER" id="PTHR30146">
    <property type="entry name" value="LACI-RELATED TRANSCRIPTIONAL REPRESSOR"/>
    <property type="match status" value="1"/>
</dbReference>
<evidence type="ECO:0000256" key="1">
    <source>
        <dbReference type="ARBA" id="ARBA00023015"/>
    </source>
</evidence>
<keyword evidence="3" id="KW-0804">Transcription</keyword>
<organism evidence="5 6">
    <name type="scientific">Hallella seregens ATCC 51272</name>
    <dbReference type="NCBI Taxonomy" id="1336250"/>
    <lineage>
        <taxon>Bacteria</taxon>
        <taxon>Pseudomonadati</taxon>
        <taxon>Bacteroidota</taxon>
        <taxon>Bacteroidia</taxon>
        <taxon>Bacteroidales</taxon>
        <taxon>Prevotellaceae</taxon>
        <taxon>Hallella</taxon>
    </lineage>
</organism>
<reference evidence="5 6" key="1">
    <citation type="submission" date="2024-09" db="EMBL/GenBank/DDBJ databases">
        <authorList>
            <person name="Sun Q."/>
            <person name="Mori K."/>
        </authorList>
    </citation>
    <scope>NUCLEOTIDE SEQUENCE [LARGE SCALE GENOMIC DNA]</scope>
    <source>
        <strain evidence="5 6">ATCC 51272</strain>
    </source>
</reference>
<keyword evidence="2" id="KW-0238">DNA-binding</keyword>
<evidence type="ECO:0000259" key="4">
    <source>
        <dbReference type="PROSITE" id="PS50932"/>
    </source>
</evidence>
<dbReference type="Gene3D" id="1.10.260.40">
    <property type="entry name" value="lambda repressor-like DNA-binding domains"/>
    <property type="match status" value="1"/>
</dbReference>
<dbReference type="InterPro" id="IPR010982">
    <property type="entry name" value="Lambda_DNA-bd_dom_sf"/>
</dbReference>
<comment type="caution">
    <text evidence="5">The sequence shown here is derived from an EMBL/GenBank/DDBJ whole genome shotgun (WGS) entry which is preliminary data.</text>
</comment>